<evidence type="ECO:0000256" key="2">
    <source>
        <dbReference type="SAM" id="SignalP"/>
    </source>
</evidence>
<evidence type="ECO:0000313" key="3">
    <source>
        <dbReference type="EMBL" id="MDQ0445351.1"/>
    </source>
</evidence>
<keyword evidence="2" id="KW-0732">Signal</keyword>
<protein>
    <submittedName>
        <fullName evidence="3">Uncharacterized protein</fullName>
    </submittedName>
</protein>
<keyword evidence="4" id="KW-1185">Reference proteome</keyword>
<reference evidence="3 4" key="1">
    <citation type="submission" date="2023-07" db="EMBL/GenBank/DDBJ databases">
        <title>Genomic Encyclopedia of Type Strains, Phase IV (KMG-IV): sequencing the most valuable type-strain genomes for metagenomic binning, comparative biology and taxonomic classification.</title>
        <authorList>
            <person name="Goeker M."/>
        </authorList>
    </citation>
    <scope>NUCLEOTIDE SEQUENCE [LARGE SCALE GENOMIC DNA]</scope>
    <source>
        <strain evidence="3 4">DSM 19562</strain>
    </source>
</reference>
<comment type="caution">
    <text evidence="3">The sequence shown here is derived from an EMBL/GenBank/DDBJ whole genome shotgun (WGS) entry which is preliminary data.</text>
</comment>
<accession>A0ABU0HST0</accession>
<proteinExistence type="predicted"/>
<feature type="chain" id="PRO_5045805041" evidence="2">
    <location>
        <begin position="25"/>
        <end position="113"/>
    </location>
</feature>
<dbReference type="RefSeq" id="WP_238252673.1">
    <property type="nucleotide sequence ID" value="NZ_BPQX01000058.1"/>
</dbReference>
<organism evidence="3 4">
    <name type="scientific">Methylobacterium persicinum</name>
    <dbReference type="NCBI Taxonomy" id="374426"/>
    <lineage>
        <taxon>Bacteria</taxon>
        <taxon>Pseudomonadati</taxon>
        <taxon>Pseudomonadota</taxon>
        <taxon>Alphaproteobacteria</taxon>
        <taxon>Hyphomicrobiales</taxon>
        <taxon>Methylobacteriaceae</taxon>
        <taxon>Methylobacterium</taxon>
    </lineage>
</organism>
<evidence type="ECO:0000313" key="4">
    <source>
        <dbReference type="Proteomes" id="UP001236369"/>
    </source>
</evidence>
<evidence type="ECO:0000256" key="1">
    <source>
        <dbReference type="SAM" id="MobiDB-lite"/>
    </source>
</evidence>
<feature type="signal peptide" evidence="2">
    <location>
        <begin position="1"/>
        <end position="24"/>
    </location>
</feature>
<name>A0ABU0HST0_9HYPH</name>
<dbReference type="Proteomes" id="UP001236369">
    <property type="component" value="Unassembled WGS sequence"/>
</dbReference>
<feature type="region of interest" description="Disordered" evidence="1">
    <location>
        <begin position="89"/>
        <end position="113"/>
    </location>
</feature>
<feature type="compositionally biased region" description="Low complexity" evidence="1">
    <location>
        <begin position="90"/>
        <end position="113"/>
    </location>
</feature>
<sequence length="113" mass="11295">MRLSVLLMSAVFALALTDVGFAQATLPTDEVNSANNPGSAKVAPPERVEALDCTCRSTPADAAAATKPGSNAATGDRNIDCTCHKTSPDTTGALARPEAAATGPAGEVAAPSR</sequence>
<gene>
    <name evidence="3" type="ORF">QO016_004880</name>
</gene>
<dbReference type="EMBL" id="JAUSVV010000027">
    <property type="protein sequence ID" value="MDQ0445351.1"/>
    <property type="molecule type" value="Genomic_DNA"/>
</dbReference>